<dbReference type="InterPro" id="IPR015300">
    <property type="entry name" value="DNA-bd_pseudobarrel_sf"/>
</dbReference>
<keyword evidence="3" id="KW-0238">DNA-binding</keyword>
<feature type="region of interest" description="Disordered" evidence="6">
    <location>
        <begin position="1"/>
        <end position="111"/>
    </location>
</feature>
<dbReference type="PANTHER" id="PTHR31541">
    <property type="entry name" value="B3 DOMAIN PLANT PROTEIN-RELATED"/>
    <property type="match status" value="1"/>
</dbReference>
<feature type="compositionally biased region" description="Polar residues" evidence="6">
    <location>
        <begin position="41"/>
        <end position="78"/>
    </location>
</feature>
<dbReference type="Pfam" id="PF02362">
    <property type="entry name" value="B3"/>
    <property type="match status" value="1"/>
</dbReference>
<gene>
    <name evidence="8" type="ORF">C1H46_035478</name>
</gene>
<keyword evidence="2" id="KW-0805">Transcription regulation</keyword>
<evidence type="ECO:0000313" key="9">
    <source>
        <dbReference type="Proteomes" id="UP000315295"/>
    </source>
</evidence>
<evidence type="ECO:0000256" key="5">
    <source>
        <dbReference type="ARBA" id="ARBA00023242"/>
    </source>
</evidence>
<evidence type="ECO:0000256" key="6">
    <source>
        <dbReference type="SAM" id="MobiDB-lite"/>
    </source>
</evidence>
<dbReference type="GO" id="GO:0005634">
    <property type="term" value="C:nucleus"/>
    <property type="evidence" value="ECO:0007669"/>
    <property type="project" value="UniProtKB-SubCell"/>
</dbReference>
<keyword evidence="4" id="KW-0804">Transcription</keyword>
<dbReference type="EMBL" id="VIEB01000880">
    <property type="protein sequence ID" value="TQD79001.1"/>
    <property type="molecule type" value="Genomic_DNA"/>
</dbReference>
<dbReference type="AlphaFoldDB" id="A0A540KXP8"/>
<dbReference type="GO" id="GO:0003677">
    <property type="term" value="F:DNA binding"/>
    <property type="evidence" value="ECO:0007669"/>
    <property type="project" value="UniProtKB-KW"/>
</dbReference>
<proteinExistence type="predicted"/>
<dbReference type="PANTHER" id="PTHR31541:SF28">
    <property type="entry name" value="TF-B3 DOMAIN-CONTAINING PROTEIN"/>
    <property type="match status" value="1"/>
</dbReference>
<organism evidence="8 9">
    <name type="scientific">Malus baccata</name>
    <name type="common">Siberian crab apple</name>
    <name type="synonym">Pyrus baccata</name>
    <dbReference type="NCBI Taxonomy" id="106549"/>
    <lineage>
        <taxon>Eukaryota</taxon>
        <taxon>Viridiplantae</taxon>
        <taxon>Streptophyta</taxon>
        <taxon>Embryophyta</taxon>
        <taxon>Tracheophyta</taxon>
        <taxon>Spermatophyta</taxon>
        <taxon>Magnoliopsida</taxon>
        <taxon>eudicotyledons</taxon>
        <taxon>Gunneridae</taxon>
        <taxon>Pentapetalae</taxon>
        <taxon>rosids</taxon>
        <taxon>fabids</taxon>
        <taxon>Rosales</taxon>
        <taxon>Rosaceae</taxon>
        <taxon>Amygdaloideae</taxon>
        <taxon>Maleae</taxon>
        <taxon>Malus</taxon>
    </lineage>
</organism>
<name>A0A540KXP8_MALBA</name>
<dbReference type="InterPro" id="IPR003340">
    <property type="entry name" value="B3_DNA-bd"/>
</dbReference>
<comment type="caution">
    <text evidence="8">The sequence shown here is derived from an EMBL/GenBank/DDBJ whole genome shotgun (WGS) entry which is preliminary data.</text>
</comment>
<dbReference type="Gene3D" id="2.40.330.10">
    <property type="entry name" value="DNA-binding pseudobarrel domain"/>
    <property type="match status" value="1"/>
</dbReference>
<keyword evidence="5" id="KW-0539">Nucleus</keyword>
<evidence type="ECO:0000313" key="8">
    <source>
        <dbReference type="EMBL" id="TQD79001.1"/>
    </source>
</evidence>
<dbReference type="SMART" id="SM01019">
    <property type="entry name" value="B3"/>
    <property type="match status" value="1"/>
</dbReference>
<accession>A0A540KXP8</accession>
<feature type="domain" description="TF-B3" evidence="7">
    <location>
        <begin position="145"/>
        <end position="255"/>
    </location>
</feature>
<dbReference type="InterPro" id="IPR005508">
    <property type="entry name" value="At2g31720-like"/>
</dbReference>
<protein>
    <recommendedName>
        <fullName evidence="7">TF-B3 domain-containing protein</fullName>
    </recommendedName>
</protein>
<evidence type="ECO:0000256" key="1">
    <source>
        <dbReference type="ARBA" id="ARBA00004123"/>
    </source>
</evidence>
<dbReference type="Proteomes" id="UP000315295">
    <property type="component" value="Unassembled WGS sequence"/>
</dbReference>
<feature type="compositionally biased region" description="Basic residues" evidence="6">
    <location>
        <begin position="1"/>
        <end position="12"/>
    </location>
</feature>
<evidence type="ECO:0000259" key="7">
    <source>
        <dbReference type="SMART" id="SM01019"/>
    </source>
</evidence>
<evidence type="ECO:0000256" key="4">
    <source>
        <dbReference type="ARBA" id="ARBA00023163"/>
    </source>
</evidence>
<dbReference type="SUPFAM" id="SSF101936">
    <property type="entry name" value="DNA-binding pseudobarrel domain"/>
    <property type="match status" value="1"/>
</dbReference>
<evidence type="ECO:0000256" key="3">
    <source>
        <dbReference type="ARBA" id="ARBA00023125"/>
    </source>
</evidence>
<reference evidence="8 9" key="1">
    <citation type="journal article" date="2019" name="G3 (Bethesda)">
        <title>Sequencing of a Wild Apple (Malus baccata) Genome Unravels the Differences Between Cultivated and Wild Apple Species Regarding Disease Resistance and Cold Tolerance.</title>
        <authorList>
            <person name="Chen X."/>
        </authorList>
    </citation>
    <scope>NUCLEOTIDE SEQUENCE [LARGE SCALE GENOMIC DNA]</scope>
    <source>
        <strain evidence="9">cv. Shandingzi</strain>
        <tissue evidence="8">Leaves</tissue>
    </source>
</reference>
<dbReference type="STRING" id="106549.A0A540KXP8"/>
<evidence type="ECO:0000256" key="2">
    <source>
        <dbReference type="ARBA" id="ARBA00023015"/>
    </source>
</evidence>
<sequence length="267" mass="29775">MINRKSRKRSSRRTPSSSGTANQPQNPPEATEVVEALLGLSSGQIPSSSGTANQPLNSPQGIQGAQTICSFTKSGGNHQQEAAEPEQELEAQQEALQNQEGGGGGGEEVEQRPFYGIGNYVPSRLPPLPNHLLGLIQGQQCSNPFEKQMTETDVNHLYQRLILYKNDVKRYLSPLLIEKESFEEGVNVTVYDTNGVDYEMELGTWNSGTRVLAGEGWKNFRKAHGLMAYRDFLTLWMFRNADTTKLCMFISCRRLPVVQTIKRQGRR</sequence>
<keyword evidence="9" id="KW-1185">Reference proteome</keyword>
<comment type="subcellular location">
    <subcellularLocation>
        <location evidence="1">Nucleus</location>
    </subcellularLocation>
</comment>
<dbReference type="CDD" id="cd10017">
    <property type="entry name" value="B3_DNA"/>
    <property type="match status" value="1"/>
</dbReference>